<feature type="compositionally biased region" description="Polar residues" evidence="1">
    <location>
        <begin position="216"/>
        <end position="235"/>
    </location>
</feature>
<dbReference type="AlphaFoldDB" id="A0AAE0U2R0"/>
<dbReference type="Proteomes" id="UP001281003">
    <property type="component" value="Unassembled WGS sequence"/>
</dbReference>
<dbReference type="Pfam" id="PF14420">
    <property type="entry name" value="Clr5"/>
    <property type="match status" value="1"/>
</dbReference>
<dbReference type="InterPro" id="IPR025676">
    <property type="entry name" value="Clr5_dom"/>
</dbReference>
<feature type="region of interest" description="Disordered" evidence="1">
    <location>
        <begin position="214"/>
        <end position="249"/>
    </location>
</feature>
<gene>
    <name evidence="3" type="ORF">B0T20DRAFT_95779</name>
</gene>
<feature type="domain" description="Clr5" evidence="2">
    <location>
        <begin position="154"/>
        <end position="206"/>
    </location>
</feature>
<dbReference type="PANTHER" id="PTHR38788">
    <property type="entry name" value="CLR5 DOMAIN-CONTAINING PROTEIN"/>
    <property type="match status" value="1"/>
</dbReference>
<protein>
    <submittedName>
        <fullName evidence="3">Clr5 domain-containing protein</fullName>
    </submittedName>
</protein>
<proteinExistence type="predicted"/>
<feature type="compositionally biased region" description="Low complexity" evidence="1">
    <location>
        <begin position="9"/>
        <end position="21"/>
    </location>
</feature>
<reference evidence="3" key="2">
    <citation type="submission" date="2023-07" db="EMBL/GenBank/DDBJ databases">
        <authorList>
            <consortium name="Lawrence Berkeley National Laboratory"/>
            <person name="Haridas S."/>
            <person name="Hensen N."/>
            <person name="Bonometti L."/>
            <person name="Westerberg I."/>
            <person name="Brannstrom I.O."/>
            <person name="Guillou S."/>
            <person name="Cros-Aarteil S."/>
            <person name="Calhoun S."/>
            <person name="Kuo A."/>
            <person name="Mondo S."/>
            <person name="Pangilinan J."/>
            <person name="Riley R."/>
            <person name="LaButti K."/>
            <person name="Andreopoulos B."/>
            <person name="Lipzen A."/>
            <person name="Chen C."/>
            <person name="Yanf M."/>
            <person name="Daum C."/>
            <person name="Ng V."/>
            <person name="Clum A."/>
            <person name="Steindorff A."/>
            <person name="Ohm R."/>
            <person name="Martin F."/>
            <person name="Silar P."/>
            <person name="Natvig D."/>
            <person name="Lalanne C."/>
            <person name="Gautier V."/>
            <person name="Ament-velasquez S.L."/>
            <person name="Kruys A."/>
            <person name="Hutchinson M.I."/>
            <person name="Powell A.J."/>
            <person name="Barry K."/>
            <person name="Miller A.N."/>
            <person name="Grigoriev I.V."/>
            <person name="Debuchy R."/>
            <person name="Gladieux P."/>
            <person name="Thoren M.H."/>
            <person name="Johannesson H."/>
        </authorList>
    </citation>
    <scope>NUCLEOTIDE SEQUENCE</scope>
    <source>
        <strain evidence="3">FGSC 1904</strain>
    </source>
</reference>
<evidence type="ECO:0000256" key="1">
    <source>
        <dbReference type="SAM" id="MobiDB-lite"/>
    </source>
</evidence>
<dbReference type="EMBL" id="JAUTDP010000015">
    <property type="protein sequence ID" value="KAK3388465.1"/>
    <property type="molecule type" value="Genomic_DNA"/>
</dbReference>
<name>A0AAE0U2R0_SORBR</name>
<accession>A0AAE0U2R0</accession>
<feature type="region of interest" description="Disordered" evidence="1">
    <location>
        <begin position="89"/>
        <end position="153"/>
    </location>
</feature>
<evidence type="ECO:0000259" key="2">
    <source>
        <dbReference type="Pfam" id="PF14420"/>
    </source>
</evidence>
<keyword evidence="4" id="KW-1185">Reference proteome</keyword>
<dbReference type="PANTHER" id="PTHR38788:SF3">
    <property type="entry name" value="CLR5 DOMAIN-CONTAINING PROTEIN"/>
    <property type="match status" value="1"/>
</dbReference>
<feature type="region of interest" description="Disordered" evidence="1">
    <location>
        <begin position="1"/>
        <end position="23"/>
    </location>
</feature>
<reference evidence="3" key="1">
    <citation type="journal article" date="2023" name="Mol. Phylogenet. Evol.">
        <title>Genome-scale phylogeny and comparative genomics of the fungal order Sordariales.</title>
        <authorList>
            <person name="Hensen N."/>
            <person name="Bonometti L."/>
            <person name="Westerberg I."/>
            <person name="Brannstrom I.O."/>
            <person name="Guillou S."/>
            <person name="Cros-Aarteil S."/>
            <person name="Calhoun S."/>
            <person name="Haridas S."/>
            <person name="Kuo A."/>
            <person name="Mondo S."/>
            <person name="Pangilinan J."/>
            <person name="Riley R."/>
            <person name="LaButti K."/>
            <person name="Andreopoulos B."/>
            <person name="Lipzen A."/>
            <person name="Chen C."/>
            <person name="Yan M."/>
            <person name="Daum C."/>
            <person name="Ng V."/>
            <person name="Clum A."/>
            <person name="Steindorff A."/>
            <person name="Ohm R.A."/>
            <person name="Martin F."/>
            <person name="Silar P."/>
            <person name="Natvig D.O."/>
            <person name="Lalanne C."/>
            <person name="Gautier V."/>
            <person name="Ament-Velasquez S.L."/>
            <person name="Kruys A."/>
            <person name="Hutchinson M.I."/>
            <person name="Powell A.J."/>
            <person name="Barry K."/>
            <person name="Miller A.N."/>
            <person name="Grigoriev I.V."/>
            <person name="Debuchy R."/>
            <person name="Gladieux P."/>
            <person name="Hiltunen Thoren M."/>
            <person name="Johannesson H."/>
        </authorList>
    </citation>
    <scope>NUCLEOTIDE SEQUENCE</scope>
    <source>
        <strain evidence="3">FGSC 1904</strain>
    </source>
</reference>
<organism evidence="3 4">
    <name type="scientific">Sordaria brevicollis</name>
    <dbReference type="NCBI Taxonomy" id="83679"/>
    <lineage>
        <taxon>Eukaryota</taxon>
        <taxon>Fungi</taxon>
        <taxon>Dikarya</taxon>
        <taxon>Ascomycota</taxon>
        <taxon>Pezizomycotina</taxon>
        <taxon>Sordariomycetes</taxon>
        <taxon>Sordariomycetidae</taxon>
        <taxon>Sordariales</taxon>
        <taxon>Sordariaceae</taxon>
        <taxon>Sordaria</taxon>
    </lineage>
</organism>
<comment type="caution">
    <text evidence="3">The sequence shown here is derived from an EMBL/GenBank/DDBJ whole genome shotgun (WGS) entry which is preliminary data.</text>
</comment>
<evidence type="ECO:0000313" key="3">
    <source>
        <dbReference type="EMBL" id="KAK3388465.1"/>
    </source>
</evidence>
<evidence type="ECO:0000313" key="4">
    <source>
        <dbReference type="Proteomes" id="UP001281003"/>
    </source>
</evidence>
<sequence>MTTASLQTGSSPESRPGSPSPDDIIQAFLEQQDDILIYGQSQEYYSTQVHTLPSPSFDLGTHGNTDVFAYDETYTGARLSPFSKPLAGFQQESQLPSPPESPSGSPSGVSRHRRTSSYPRKAGTSGKTHARRHTTLGTSSKGPMAHSPMVPRKAEDWEPWKSVIHQLYIVQNHILKDIIVIMENTYNFKATPKMYKNQFARWNFFKYAIKRRSPAGTDTSSDVTSPESTGESWITDQDHQSEEMQPEPATPGFRIELDSPVDAYPSHYLDDGPSAFQESSYFLQYPQDDIGSFCLDSASTSLAQQMIMNDPESKELGTKWSHRNFGPDFAQRLENLLNKVTSLECSGQLSEDVLKAIQKIYCGWMSDYYQSTQQWSEVFEWKKRGLAMTSNRQYVACSMRLEELMRDHGLTEEAEELRRKRMDIGWLMGGALTSSFQWISGRSMAF</sequence>